<gene>
    <name evidence="2" type="ORF">BJX68DRAFT_261058</name>
</gene>
<keyword evidence="3" id="KW-1185">Reference proteome</keyword>
<organism evidence="2 3">
    <name type="scientific">Aspergillus pseudodeflectus</name>
    <dbReference type="NCBI Taxonomy" id="176178"/>
    <lineage>
        <taxon>Eukaryota</taxon>
        <taxon>Fungi</taxon>
        <taxon>Dikarya</taxon>
        <taxon>Ascomycota</taxon>
        <taxon>Pezizomycotina</taxon>
        <taxon>Eurotiomycetes</taxon>
        <taxon>Eurotiomycetidae</taxon>
        <taxon>Eurotiales</taxon>
        <taxon>Aspergillaceae</taxon>
        <taxon>Aspergillus</taxon>
        <taxon>Aspergillus subgen. Nidulantes</taxon>
    </lineage>
</organism>
<dbReference type="EMBL" id="JBFXLR010000002">
    <property type="protein sequence ID" value="KAL2860087.1"/>
    <property type="molecule type" value="Genomic_DNA"/>
</dbReference>
<evidence type="ECO:0000256" key="1">
    <source>
        <dbReference type="SAM" id="MobiDB-lite"/>
    </source>
</evidence>
<dbReference type="RefSeq" id="XP_070904778.1">
    <property type="nucleotide sequence ID" value="XM_071044062.1"/>
</dbReference>
<evidence type="ECO:0000313" key="3">
    <source>
        <dbReference type="Proteomes" id="UP001610444"/>
    </source>
</evidence>
<feature type="region of interest" description="Disordered" evidence="1">
    <location>
        <begin position="1"/>
        <end position="52"/>
    </location>
</feature>
<feature type="compositionally biased region" description="Polar residues" evidence="1">
    <location>
        <begin position="30"/>
        <end position="52"/>
    </location>
</feature>
<reference evidence="2 3" key="1">
    <citation type="submission" date="2024-07" db="EMBL/GenBank/DDBJ databases">
        <title>Section-level genome sequencing and comparative genomics of Aspergillus sections Usti and Cavernicolus.</title>
        <authorList>
            <consortium name="Lawrence Berkeley National Laboratory"/>
            <person name="Nybo J.L."/>
            <person name="Vesth T.C."/>
            <person name="Theobald S."/>
            <person name="Frisvad J.C."/>
            <person name="Larsen T.O."/>
            <person name="Kjaerboelling I."/>
            <person name="Rothschild-Mancinelli K."/>
            <person name="Lyhne E.K."/>
            <person name="Kogle M.E."/>
            <person name="Barry K."/>
            <person name="Clum A."/>
            <person name="Na H."/>
            <person name="Ledsgaard L."/>
            <person name="Lin J."/>
            <person name="Lipzen A."/>
            <person name="Kuo A."/>
            <person name="Riley R."/>
            <person name="Mondo S."/>
            <person name="LaButti K."/>
            <person name="Haridas S."/>
            <person name="Pangalinan J."/>
            <person name="Salamov A.A."/>
            <person name="Simmons B.A."/>
            <person name="Magnuson J.K."/>
            <person name="Chen J."/>
            <person name="Drula E."/>
            <person name="Henrissat B."/>
            <person name="Wiebenga A."/>
            <person name="Lubbers R.J."/>
            <person name="Gomes A.C."/>
            <person name="Macurrencykelacurrency M.R."/>
            <person name="Stajich J."/>
            <person name="Grigoriev I.V."/>
            <person name="Mortensen U.H."/>
            <person name="De vries R.P."/>
            <person name="Baker S.E."/>
            <person name="Andersen M.R."/>
        </authorList>
    </citation>
    <scope>NUCLEOTIDE SEQUENCE [LARGE SCALE GENOMIC DNA]</scope>
    <source>
        <strain evidence="2 3">CBS 756.74</strain>
    </source>
</reference>
<evidence type="ECO:0000313" key="2">
    <source>
        <dbReference type="EMBL" id="KAL2860087.1"/>
    </source>
</evidence>
<protein>
    <submittedName>
        <fullName evidence="2">Uncharacterized protein</fullName>
    </submittedName>
</protein>
<dbReference type="GeneID" id="98159226"/>
<sequence length="161" mass="18299">MRIHSLPTPPSYTYHPTTRGLNLPGAPNPSHLSHTHTFQQRLTAGPTHPTTHHITALPIYTSGEMSAHSFLRTSTHPRYPRRRRPLPPLPISAPRAHPARIPPLIFPPPRQRTRHMLLSKSKSIASKIPAVLIAVTAPFLTQMVVRYTWGDKYCYIFPFWL</sequence>
<proteinExistence type="predicted"/>
<accession>A0ABR4L6W2</accession>
<comment type="caution">
    <text evidence="2">The sequence shown here is derived from an EMBL/GenBank/DDBJ whole genome shotgun (WGS) entry which is preliminary data.</text>
</comment>
<dbReference type="Proteomes" id="UP001610444">
    <property type="component" value="Unassembled WGS sequence"/>
</dbReference>
<name>A0ABR4L6W2_9EURO</name>